<feature type="binding site" evidence="1">
    <location>
        <position position="372"/>
    </location>
    <ligand>
        <name>Mg(2+)</name>
        <dbReference type="ChEBI" id="CHEBI:18420"/>
        <label>1</label>
    </ligand>
</feature>
<dbReference type="SUPFAM" id="SSF101478">
    <property type="entry name" value="ADP-ribosylglycohydrolase"/>
    <property type="match status" value="1"/>
</dbReference>
<dbReference type="Pfam" id="PF03747">
    <property type="entry name" value="ADP_ribosyl_GH"/>
    <property type="match status" value="1"/>
</dbReference>
<dbReference type="GO" id="GO:0008270">
    <property type="term" value="F:zinc ion binding"/>
    <property type="evidence" value="ECO:0007669"/>
    <property type="project" value="UniProtKB-KW"/>
</dbReference>
<evidence type="ECO:0000256" key="3">
    <source>
        <dbReference type="SAM" id="MobiDB-lite"/>
    </source>
</evidence>
<feature type="binding site" evidence="1">
    <location>
        <position position="129"/>
    </location>
    <ligand>
        <name>Mg(2+)</name>
        <dbReference type="ChEBI" id="CHEBI:18420"/>
        <label>1</label>
    </ligand>
</feature>
<keyword evidence="2" id="KW-0862">Zinc</keyword>
<dbReference type="Gene3D" id="3.30.40.10">
    <property type="entry name" value="Zinc/RING finger domain, C3HC4 (zinc finger)"/>
    <property type="match status" value="1"/>
</dbReference>
<dbReference type="InterPro" id="IPR036705">
    <property type="entry name" value="Ribosyl_crysJ1_sf"/>
</dbReference>
<feature type="compositionally biased region" description="Basic and acidic residues" evidence="3">
    <location>
        <begin position="440"/>
        <end position="450"/>
    </location>
</feature>
<feature type="binding site" evidence="1">
    <location>
        <position position="371"/>
    </location>
    <ligand>
        <name>Mg(2+)</name>
        <dbReference type="ChEBI" id="CHEBI:18420"/>
        <label>1</label>
    </ligand>
</feature>
<dbReference type="PANTHER" id="PTHR16222">
    <property type="entry name" value="ADP-RIBOSYLGLYCOHYDROLASE"/>
    <property type="match status" value="1"/>
</dbReference>
<evidence type="ECO:0000313" key="5">
    <source>
        <dbReference type="EMBL" id="CAD8447353.1"/>
    </source>
</evidence>
<dbReference type="InterPro" id="IPR013083">
    <property type="entry name" value="Znf_RING/FYVE/PHD"/>
</dbReference>
<reference evidence="5" key="1">
    <citation type="submission" date="2021-01" db="EMBL/GenBank/DDBJ databases">
        <authorList>
            <person name="Corre E."/>
            <person name="Pelletier E."/>
            <person name="Niang G."/>
            <person name="Scheremetjew M."/>
            <person name="Finn R."/>
            <person name="Kale V."/>
            <person name="Holt S."/>
            <person name="Cochrane G."/>
            <person name="Meng A."/>
            <person name="Brown T."/>
            <person name="Cohen L."/>
        </authorList>
    </citation>
    <scope>NUCLEOTIDE SEQUENCE</scope>
    <source>
        <strain evidence="5">CCMP2058</strain>
    </source>
</reference>
<dbReference type="InterPro" id="IPR005502">
    <property type="entry name" value="Ribosyl_crysJ1"/>
</dbReference>
<accession>A0A7S0GZX2</accession>
<keyword evidence="1" id="KW-0460">Magnesium</keyword>
<comment type="cofactor">
    <cofactor evidence="1">
        <name>Mg(2+)</name>
        <dbReference type="ChEBI" id="CHEBI:18420"/>
    </cofactor>
    <text evidence="1">Binds 2 magnesium ions per subunit.</text>
</comment>
<dbReference type="AlphaFoldDB" id="A0A7S0GZX2"/>
<protein>
    <recommendedName>
        <fullName evidence="4">UBP-type domain-containing protein</fullName>
    </recommendedName>
</protein>
<evidence type="ECO:0000256" key="1">
    <source>
        <dbReference type="PIRSR" id="PIRSR605502-1"/>
    </source>
</evidence>
<gene>
    <name evidence="5" type="ORF">LAMO00422_LOCUS9049</name>
</gene>
<dbReference type="PANTHER" id="PTHR16222:SF12">
    <property type="entry name" value="ADP-RIBOSYLGLYCOHYDROLASE-RELATED"/>
    <property type="match status" value="1"/>
</dbReference>
<feature type="region of interest" description="Disordered" evidence="3">
    <location>
        <begin position="423"/>
        <end position="464"/>
    </location>
</feature>
<dbReference type="Pfam" id="PF02148">
    <property type="entry name" value="zf-UBP"/>
    <property type="match status" value="1"/>
</dbReference>
<dbReference type="Gene3D" id="1.10.4080.10">
    <property type="entry name" value="ADP-ribosylation/Crystallin J1"/>
    <property type="match status" value="1"/>
</dbReference>
<dbReference type="EMBL" id="HBEM01012998">
    <property type="protein sequence ID" value="CAD8447353.1"/>
    <property type="molecule type" value="Transcribed_RNA"/>
</dbReference>
<organism evidence="5">
    <name type="scientific">Amorphochlora amoebiformis</name>
    <dbReference type="NCBI Taxonomy" id="1561963"/>
    <lineage>
        <taxon>Eukaryota</taxon>
        <taxon>Sar</taxon>
        <taxon>Rhizaria</taxon>
        <taxon>Cercozoa</taxon>
        <taxon>Chlorarachniophyceae</taxon>
        <taxon>Amorphochlora</taxon>
    </lineage>
</organism>
<evidence type="ECO:0000256" key="2">
    <source>
        <dbReference type="PROSITE-ProRule" id="PRU00502"/>
    </source>
</evidence>
<name>A0A7S0GZX2_9EUKA</name>
<feature type="binding site" evidence="1">
    <location>
        <position position="369"/>
    </location>
    <ligand>
        <name>Mg(2+)</name>
        <dbReference type="ChEBI" id="CHEBI:18420"/>
        <label>1</label>
    </ligand>
</feature>
<keyword evidence="2" id="KW-0863">Zinc-finger</keyword>
<proteinExistence type="predicted"/>
<dbReference type="InterPro" id="IPR001607">
    <property type="entry name" value="Znf_UBP"/>
</dbReference>
<dbReference type="SUPFAM" id="SSF57850">
    <property type="entry name" value="RING/U-box"/>
    <property type="match status" value="1"/>
</dbReference>
<sequence length="590" mass="65523">MGSEQGKPGKCTATKEEMDLVMKFPDGLRGENRRKMTRTSLTRYSILKRGDKDGKELKEKLEAKSLSQQESRAIACVVGNAVGDALGAPLEFSAVRYGSTELKDMGQEDVWNGSRYNRFDLKPGQWTDDAAMGLCIADSLLVHGGFNPRDLRLRFLNWWEFGYNNAFGYDEGRRWGNGSVGLGGNISQSMGEFARYGTEYTAAGTRKTSGNGSLMRNGAVPCRYFYDVEQAADVGYKQSKTTHQGDEAAECCRLLSHICSRAIQTKGKVDVKALLDSLPKTFKTDIYSMQCMASGVQEKKCEDNEDLDLRDRNWTWKSKDFKYAPGRSRQMPGYIGSYAMDNLSMSLHCIYHTTSAKEAMLYCANMRGDSDSVCAVVGQMSGAIYGLEGIPANWITAVERWDGGGSIMLRAYKLYKAGVEESKKPKKKKGSKGDSTLIIETKKGKKEEKGSGGTSMELSEELSEEAGAASGAAKHLKKCSHATQNIKQWDLKEAKDLEWKCKTCGLTDAKNLLVDMVSHEVSCGRYANGCMLKNHEETKHQIAMCHGDLSFWCYGCNNYINHLTIKPVYTAYNTWHKVKFGEPLPVPFEG</sequence>
<feature type="domain" description="UBP-type" evidence="4">
    <location>
        <begin position="477"/>
        <end position="576"/>
    </location>
</feature>
<dbReference type="InterPro" id="IPR050792">
    <property type="entry name" value="ADP-ribosylglycohydrolase"/>
</dbReference>
<feature type="binding site" evidence="1">
    <location>
        <position position="127"/>
    </location>
    <ligand>
        <name>Mg(2+)</name>
        <dbReference type="ChEBI" id="CHEBI:18420"/>
        <label>1</label>
    </ligand>
</feature>
<feature type="binding site" evidence="1">
    <location>
        <position position="128"/>
    </location>
    <ligand>
        <name>Mg(2+)</name>
        <dbReference type="ChEBI" id="CHEBI:18420"/>
        <label>1</label>
    </ligand>
</feature>
<keyword evidence="1" id="KW-0479">Metal-binding</keyword>
<evidence type="ECO:0000259" key="4">
    <source>
        <dbReference type="PROSITE" id="PS50271"/>
    </source>
</evidence>
<dbReference type="PROSITE" id="PS50271">
    <property type="entry name" value="ZF_UBP"/>
    <property type="match status" value="1"/>
</dbReference>